<dbReference type="PANTHER" id="PTHR15139">
    <property type="entry name" value="TUBULIN FOLDING COFACTOR C"/>
    <property type="match status" value="1"/>
</dbReference>
<dbReference type="GO" id="GO:0007023">
    <property type="term" value="P:post-chaperonin tubulin folding pathway"/>
    <property type="evidence" value="ECO:0007669"/>
    <property type="project" value="InterPro"/>
</dbReference>
<dbReference type="InterPro" id="IPR031925">
    <property type="entry name" value="TBCC_N"/>
</dbReference>
<dbReference type="EMBL" id="JARKIE010000010">
    <property type="protein sequence ID" value="KAJ7704350.1"/>
    <property type="molecule type" value="Genomic_DNA"/>
</dbReference>
<name>A0AAD7GSM9_MYCRO</name>
<evidence type="ECO:0000256" key="2">
    <source>
        <dbReference type="ARBA" id="ARBA00008848"/>
    </source>
</evidence>
<dbReference type="Pfam" id="PF16752">
    <property type="entry name" value="TBCC_N"/>
    <property type="match status" value="1"/>
</dbReference>
<dbReference type="InterPro" id="IPR027684">
    <property type="entry name" value="TBCC"/>
</dbReference>
<dbReference type="Proteomes" id="UP001221757">
    <property type="component" value="Unassembled WGS sequence"/>
</dbReference>
<dbReference type="InterPro" id="IPR017901">
    <property type="entry name" value="C-CAP_CF_C-like"/>
</dbReference>
<comment type="subcellular location">
    <subcellularLocation>
        <location evidence="1">Cytoplasm</location>
    </subcellularLocation>
</comment>
<dbReference type="PROSITE" id="PS51329">
    <property type="entry name" value="C_CAP_COFACTOR_C"/>
    <property type="match status" value="1"/>
</dbReference>
<evidence type="ECO:0000313" key="7">
    <source>
        <dbReference type="EMBL" id="KAJ7704350.1"/>
    </source>
</evidence>
<dbReference type="AlphaFoldDB" id="A0AAD7GSM9"/>
<organism evidence="7 8">
    <name type="scientific">Mycena rosella</name>
    <name type="common">Pink bonnet</name>
    <name type="synonym">Agaricus rosellus</name>
    <dbReference type="NCBI Taxonomy" id="1033263"/>
    <lineage>
        <taxon>Eukaryota</taxon>
        <taxon>Fungi</taxon>
        <taxon>Dikarya</taxon>
        <taxon>Basidiomycota</taxon>
        <taxon>Agaricomycotina</taxon>
        <taxon>Agaricomycetes</taxon>
        <taxon>Agaricomycetidae</taxon>
        <taxon>Agaricales</taxon>
        <taxon>Marasmiineae</taxon>
        <taxon>Mycenaceae</taxon>
        <taxon>Mycena</taxon>
    </lineage>
</organism>
<feature type="domain" description="C-CAP/cofactor C-like" evidence="6">
    <location>
        <begin position="118"/>
        <end position="263"/>
    </location>
</feature>
<dbReference type="InterPro" id="IPR038397">
    <property type="entry name" value="TBCC_N_sf"/>
</dbReference>
<evidence type="ECO:0000256" key="3">
    <source>
        <dbReference type="ARBA" id="ARBA00022490"/>
    </source>
</evidence>
<keyword evidence="8" id="KW-1185">Reference proteome</keyword>
<evidence type="ECO:0000256" key="1">
    <source>
        <dbReference type="ARBA" id="ARBA00004496"/>
    </source>
</evidence>
<accession>A0AAD7GSM9</accession>
<evidence type="ECO:0000256" key="5">
    <source>
        <dbReference type="ARBA" id="ARBA00026055"/>
    </source>
</evidence>
<sequence>MSDPTWSFSQAFSADFQASRIELESRVESAKATTTTADGLNALSLDLAKLTKTLADATGSLPSYDQRQYELQLKGLERSLEELRALLPKSKFAFKRKAPVASTPAPPTPVSMAVPEIPPQTDSVSTNLTLSSHSFKYLSTASLPSASHASDLTISDLNGCIVNLLPDMGDAEPRSLEISALHIRNLTDTLLLLPVIRGSVLLHDLRRCILIVGCHQFRMHTSTRVDVYLSIPSTPIIEHCSQIRFTAYPATFSQDTSPNVFAVRDFSHIRATPSPNWSAVPEEALVMQWPVGTITSEEEIADALNTLLP</sequence>
<proteinExistence type="inferred from homology"/>
<keyword evidence="3" id="KW-0963">Cytoplasm</keyword>
<dbReference type="PANTHER" id="PTHR15139:SF0">
    <property type="entry name" value="TUBULIN-SPECIFIC CHAPERONE C"/>
    <property type="match status" value="1"/>
</dbReference>
<comment type="subunit">
    <text evidence="5">Supercomplex made of cofactors A to E. Cofactors A and D function by capturing and stabilizing tubulin in a quasi-native conformation. Cofactor E binds to the cofactor D-tubulin complex; interaction with cofactor C then causes the release of tubulin polypeptides that are committed to the native state.</text>
</comment>
<reference evidence="7" key="1">
    <citation type="submission" date="2023-03" db="EMBL/GenBank/DDBJ databases">
        <title>Massive genome expansion in bonnet fungi (Mycena s.s.) driven by repeated elements and novel gene families across ecological guilds.</title>
        <authorList>
            <consortium name="Lawrence Berkeley National Laboratory"/>
            <person name="Harder C.B."/>
            <person name="Miyauchi S."/>
            <person name="Viragh M."/>
            <person name="Kuo A."/>
            <person name="Thoen E."/>
            <person name="Andreopoulos B."/>
            <person name="Lu D."/>
            <person name="Skrede I."/>
            <person name="Drula E."/>
            <person name="Henrissat B."/>
            <person name="Morin E."/>
            <person name="Kohler A."/>
            <person name="Barry K."/>
            <person name="LaButti K."/>
            <person name="Morin E."/>
            <person name="Salamov A."/>
            <person name="Lipzen A."/>
            <person name="Mereny Z."/>
            <person name="Hegedus B."/>
            <person name="Baldrian P."/>
            <person name="Stursova M."/>
            <person name="Weitz H."/>
            <person name="Taylor A."/>
            <person name="Grigoriev I.V."/>
            <person name="Nagy L.G."/>
            <person name="Martin F."/>
            <person name="Kauserud H."/>
        </authorList>
    </citation>
    <scope>NUCLEOTIDE SEQUENCE</scope>
    <source>
        <strain evidence="7">CBHHK067</strain>
    </source>
</reference>
<comment type="similarity">
    <text evidence="2">Belongs to the TBCC family.</text>
</comment>
<evidence type="ECO:0000256" key="4">
    <source>
        <dbReference type="ARBA" id="ARBA00022990"/>
    </source>
</evidence>
<dbReference type="GO" id="GO:0007021">
    <property type="term" value="P:tubulin complex assembly"/>
    <property type="evidence" value="ECO:0007669"/>
    <property type="project" value="TreeGrafter"/>
</dbReference>
<dbReference type="GO" id="GO:0015631">
    <property type="term" value="F:tubulin binding"/>
    <property type="evidence" value="ECO:0007669"/>
    <property type="project" value="InterPro"/>
</dbReference>
<evidence type="ECO:0000259" key="6">
    <source>
        <dbReference type="PROSITE" id="PS51329"/>
    </source>
</evidence>
<protein>
    <submittedName>
        <fullName evidence="7">Tubulin binding cofactor C-domain-containing protein</fullName>
    </submittedName>
</protein>
<keyword evidence="4" id="KW-0007">Acetylation</keyword>
<dbReference type="InterPro" id="IPR012945">
    <property type="entry name" value="Tubulin-bd_cofactor_C_dom"/>
</dbReference>
<dbReference type="InterPro" id="IPR016098">
    <property type="entry name" value="CAP/MinC_C"/>
</dbReference>
<dbReference type="GO" id="GO:0005737">
    <property type="term" value="C:cytoplasm"/>
    <property type="evidence" value="ECO:0007669"/>
    <property type="project" value="UniProtKB-SubCell"/>
</dbReference>
<dbReference type="Gene3D" id="2.160.20.70">
    <property type="match status" value="1"/>
</dbReference>
<dbReference type="Pfam" id="PF07986">
    <property type="entry name" value="TBCC"/>
    <property type="match status" value="1"/>
</dbReference>
<dbReference type="Gene3D" id="1.20.58.1250">
    <property type="entry name" value="Tubulin Binding Cofactor C, N-terminal domain"/>
    <property type="match status" value="1"/>
</dbReference>
<evidence type="ECO:0000313" key="8">
    <source>
        <dbReference type="Proteomes" id="UP001221757"/>
    </source>
</evidence>
<gene>
    <name evidence="7" type="ORF">B0H17DRAFT_1039349</name>
</gene>
<comment type="caution">
    <text evidence="7">The sequence shown here is derived from an EMBL/GenBank/DDBJ whole genome shotgun (WGS) entry which is preliminary data.</text>
</comment>